<evidence type="ECO:0000313" key="2">
    <source>
        <dbReference type="EMBL" id="RKD88141.1"/>
    </source>
</evidence>
<sequence length="193" mass="21601">MPTNTDTDTDARPTVTVEDRPADSYPRRTLLVDFLFLDRDRCDRCRGTEASLHEALERLEPIFDVLDVEVVVRNVHVTSEVAARRTRLESSPTVRIDGRDVQPAFDESSCETCGDLCSAEAGINCRTWTYRGEQHAQAPPDLLLEALLRAALSPRDRARSAPREPYRVPENLQRFFGDDGSGPPAAERTDPCC</sequence>
<dbReference type="RefSeq" id="WP_120246761.1">
    <property type="nucleotide sequence ID" value="NZ_RAPO01000006.1"/>
</dbReference>
<organism evidence="2 3">
    <name type="scientific">Halopiger aswanensis</name>
    <dbReference type="NCBI Taxonomy" id="148449"/>
    <lineage>
        <taxon>Archaea</taxon>
        <taxon>Methanobacteriati</taxon>
        <taxon>Methanobacteriota</taxon>
        <taxon>Stenosarchaea group</taxon>
        <taxon>Halobacteria</taxon>
        <taxon>Halobacteriales</taxon>
        <taxon>Natrialbaceae</taxon>
        <taxon>Halopiger</taxon>
    </lineage>
</organism>
<feature type="region of interest" description="Disordered" evidence="1">
    <location>
        <begin position="1"/>
        <end position="21"/>
    </location>
</feature>
<proteinExistence type="predicted"/>
<dbReference type="Proteomes" id="UP000283805">
    <property type="component" value="Unassembled WGS sequence"/>
</dbReference>
<dbReference type="EMBL" id="RAPO01000006">
    <property type="protein sequence ID" value="RKD88141.1"/>
    <property type="molecule type" value="Genomic_DNA"/>
</dbReference>
<gene>
    <name evidence="2" type="ORF">ATJ93_4458</name>
</gene>
<evidence type="ECO:0000256" key="1">
    <source>
        <dbReference type="SAM" id="MobiDB-lite"/>
    </source>
</evidence>
<dbReference type="AlphaFoldDB" id="A0A3R7DAJ4"/>
<accession>A0A3R7DAJ4</accession>
<keyword evidence="3" id="KW-1185">Reference proteome</keyword>
<evidence type="ECO:0000313" key="3">
    <source>
        <dbReference type="Proteomes" id="UP000283805"/>
    </source>
</evidence>
<dbReference type="InterPro" id="IPR021219">
    <property type="entry name" value="DUF2703"/>
</dbReference>
<protein>
    <submittedName>
        <fullName evidence="2">Uncharacterized protein DUF2703</fullName>
    </submittedName>
</protein>
<feature type="region of interest" description="Disordered" evidence="1">
    <location>
        <begin position="172"/>
        <end position="193"/>
    </location>
</feature>
<comment type="caution">
    <text evidence="2">The sequence shown here is derived from an EMBL/GenBank/DDBJ whole genome shotgun (WGS) entry which is preliminary data.</text>
</comment>
<dbReference type="Pfam" id="PF10865">
    <property type="entry name" value="DUF2703"/>
    <property type="match status" value="1"/>
</dbReference>
<name>A0A3R7DAJ4_9EURY</name>
<reference evidence="2 3" key="1">
    <citation type="submission" date="2018-09" db="EMBL/GenBank/DDBJ databases">
        <title>Genomic Encyclopedia of Archaeal and Bacterial Type Strains, Phase II (KMG-II): from individual species to whole genera.</title>
        <authorList>
            <person name="Goeker M."/>
        </authorList>
    </citation>
    <scope>NUCLEOTIDE SEQUENCE [LARGE SCALE GENOMIC DNA]</scope>
    <source>
        <strain evidence="2 3">DSM 13151</strain>
    </source>
</reference>
<dbReference type="OrthoDB" id="337340at2157"/>